<dbReference type="GO" id="GO:0005576">
    <property type="term" value="C:extracellular region"/>
    <property type="evidence" value="ECO:0007669"/>
    <property type="project" value="TreeGrafter"/>
</dbReference>
<dbReference type="GO" id="GO:0008360">
    <property type="term" value="P:regulation of cell shape"/>
    <property type="evidence" value="ECO:0007669"/>
    <property type="project" value="UniProtKB-UniRule"/>
</dbReference>
<keyword evidence="7" id="KW-1133">Transmembrane helix</keyword>
<evidence type="ECO:0000259" key="8">
    <source>
        <dbReference type="PROSITE" id="PS52029"/>
    </source>
</evidence>
<dbReference type="InterPro" id="IPR005490">
    <property type="entry name" value="LD_TPept_cat_dom"/>
</dbReference>
<dbReference type="InterPro" id="IPR022029">
    <property type="entry name" value="YoaR-like_PG-bd"/>
</dbReference>
<dbReference type="InterPro" id="IPR050979">
    <property type="entry name" value="LD-transpeptidase"/>
</dbReference>
<dbReference type="UniPathway" id="UPA00219"/>
<keyword evidence="7" id="KW-0472">Membrane</keyword>
<dbReference type="Proteomes" id="UP000235658">
    <property type="component" value="Unassembled WGS sequence"/>
</dbReference>
<evidence type="ECO:0000313" key="9">
    <source>
        <dbReference type="EMBL" id="PMC82212.1"/>
    </source>
</evidence>
<dbReference type="SUPFAM" id="SSF141523">
    <property type="entry name" value="L,D-transpeptidase catalytic domain-like"/>
    <property type="match status" value="1"/>
</dbReference>
<feature type="active site" description="Proton donor/acceptor" evidence="6">
    <location>
        <position position="415"/>
    </location>
</feature>
<keyword evidence="3 6" id="KW-0133">Cell shape</keyword>
<dbReference type="Pfam" id="PF12229">
    <property type="entry name" value="PG_binding_4"/>
    <property type="match status" value="2"/>
</dbReference>
<dbReference type="GO" id="GO:0016740">
    <property type="term" value="F:transferase activity"/>
    <property type="evidence" value="ECO:0007669"/>
    <property type="project" value="UniProtKB-KW"/>
</dbReference>
<dbReference type="SUPFAM" id="SSF143985">
    <property type="entry name" value="L,D-transpeptidase pre-catalytic domain-like"/>
    <property type="match status" value="1"/>
</dbReference>
<dbReference type="PROSITE" id="PS52029">
    <property type="entry name" value="LD_TPASE"/>
    <property type="match status" value="1"/>
</dbReference>
<feature type="transmembrane region" description="Helical" evidence="7">
    <location>
        <begin position="20"/>
        <end position="40"/>
    </location>
</feature>
<keyword evidence="2" id="KW-0808">Transferase</keyword>
<evidence type="ECO:0000313" key="10">
    <source>
        <dbReference type="Proteomes" id="UP000235658"/>
    </source>
</evidence>
<dbReference type="GO" id="GO:0071972">
    <property type="term" value="F:peptidoglycan L,D-transpeptidase activity"/>
    <property type="evidence" value="ECO:0007669"/>
    <property type="project" value="TreeGrafter"/>
</dbReference>
<dbReference type="Gene3D" id="3.10.20.800">
    <property type="match status" value="1"/>
</dbReference>
<accession>A0A2N6UK14</accession>
<evidence type="ECO:0000256" key="1">
    <source>
        <dbReference type="ARBA" id="ARBA00004752"/>
    </source>
</evidence>
<dbReference type="GO" id="GO:0018104">
    <property type="term" value="P:peptidoglycan-protein cross-linking"/>
    <property type="evidence" value="ECO:0007669"/>
    <property type="project" value="TreeGrafter"/>
</dbReference>
<dbReference type="Pfam" id="PF03734">
    <property type="entry name" value="YkuD"/>
    <property type="match status" value="1"/>
</dbReference>
<evidence type="ECO:0000256" key="7">
    <source>
        <dbReference type="SAM" id="Phobius"/>
    </source>
</evidence>
<reference evidence="9 10" key="1">
    <citation type="submission" date="2017-09" db="EMBL/GenBank/DDBJ databases">
        <title>Bacterial strain isolated from the female urinary microbiota.</title>
        <authorList>
            <person name="Thomas-White K."/>
            <person name="Kumar N."/>
            <person name="Forster S."/>
            <person name="Putonti C."/>
            <person name="Lawley T."/>
            <person name="Wolfe A.J."/>
        </authorList>
    </citation>
    <scope>NUCLEOTIDE SEQUENCE [LARGE SCALE GENOMIC DNA]</scope>
    <source>
        <strain evidence="9 10">UMB0204</strain>
    </source>
</reference>
<dbReference type="InterPro" id="IPR038054">
    <property type="entry name" value="LD_TPept-like_central_sf"/>
</dbReference>
<evidence type="ECO:0000256" key="6">
    <source>
        <dbReference type="PROSITE-ProRule" id="PRU01373"/>
    </source>
</evidence>
<dbReference type="AlphaFoldDB" id="A0A2N6UK14"/>
<dbReference type="PANTHER" id="PTHR30582:SF33">
    <property type="entry name" value="EXPORTED PROTEIN"/>
    <property type="match status" value="1"/>
</dbReference>
<dbReference type="PANTHER" id="PTHR30582">
    <property type="entry name" value="L,D-TRANSPEPTIDASE"/>
    <property type="match status" value="1"/>
</dbReference>
<organism evidence="9 10">
    <name type="scientific">Anaerococcus hydrogenalis</name>
    <dbReference type="NCBI Taxonomy" id="33029"/>
    <lineage>
        <taxon>Bacteria</taxon>
        <taxon>Bacillati</taxon>
        <taxon>Bacillota</taxon>
        <taxon>Tissierellia</taxon>
        <taxon>Tissierellales</taxon>
        <taxon>Peptoniphilaceae</taxon>
        <taxon>Anaerococcus</taxon>
    </lineage>
</organism>
<evidence type="ECO:0000256" key="3">
    <source>
        <dbReference type="ARBA" id="ARBA00022960"/>
    </source>
</evidence>
<dbReference type="GeneID" id="84577621"/>
<dbReference type="CDD" id="cd16913">
    <property type="entry name" value="YkuD_like"/>
    <property type="match status" value="1"/>
</dbReference>
<dbReference type="InterPro" id="IPR038063">
    <property type="entry name" value="Transpep_catalytic_dom"/>
</dbReference>
<keyword evidence="5 6" id="KW-0961">Cell wall biogenesis/degradation</keyword>
<sequence length="472" mass="53492">MRIISNKDTNSKATKRILTFGGIVLGIYIIGTVLFTFITLPNTHVNGKNVSFAPKESVIGDSVGDFDIKIKGLDDKNLSFNSKDVDYKANIPKGASLDQNPLKWPLSFITKEDFEFDYKVNYDEDKLDEILKNSQFMKKVVEPKDAKLEFDGKEFKIKEEVEGNKVKYNKLKKEAISAIKTRNADIDMDESFYEHPKVFAKDKNLQKALKDANDALKLSYKFNINGFDKKIEGETLADMIEFQNGQLTLDYEKLSGYVAKIAKETNTYGKERKFNATDIGEIVVNPGVYGFKLNEKETAKAILEAFSKRKSKEIEPIYDKVGLNRYENGTDLKDTYIEVDLSRQHMWYYKDGELLISSDIVTGRLSENALTNKGVGSILSKDRNSKLKGIDFDGSDYETPVHYWMPIGWDGEGFHDAYWRSSFGGNIYINNGSHGCLNMPPSQAAKLFELVEINTPVVVYESSTNNSPNMLY</sequence>
<dbReference type="Gene3D" id="2.40.440.10">
    <property type="entry name" value="L,D-transpeptidase catalytic domain-like"/>
    <property type="match status" value="1"/>
</dbReference>
<dbReference type="EMBL" id="PNHP01000001">
    <property type="protein sequence ID" value="PMC82212.1"/>
    <property type="molecule type" value="Genomic_DNA"/>
</dbReference>
<feature type="domain" description="L,D-TPase catalytic" evidence="8">
    <location>
        <begin position="335"/>
        <end position="460"/>
    </location>
</feature>
<name>A0A2N6UK14_9FIRM</name>
<comment type="caution">
    <text evidence="9">The sequence shown here is derived from an EMBL/GenBank/DDBJ whole genome shotgun (WGS) entry which is preliminary data.</text>
</comment>
<proteinExistence type="predicted"/>
<evidence type="ECO:0000256" key="2">
    <source>
        <dbReference type="ARBA" id="ARBA00022679"/>
    </source>
</evidence>
<feature type="active site" description="Nucleophile" evidence="6">
    <location>
        <position position="436"/>
    </location>
</feature>
<keyword evidence="4 6" id="KW-0573">Peptidoglycan synthesis</keyword>
<keyword evidence="7" id="KW-0812">Transmembrane</keyword>
<comment type="pathway">
    <text evidence="1 6">Cell wall biogenesis; peptidoglycan biosynthesis.</text>
</comment>
<protein>
    <recommendedName>
        <fullName evidence="8">L,D-TPase catalytic domain-containing protein</fullName>
    </recommendedName>
</protein>
<dbReference type="GO" id="GO:0071555">
    <property type="term" value="P:cell wall organization"/>
    <property type="evidence" value="ECO:0007669"/>
    <property type="project" value="UniProtKB-UniRule"/>
</dbReference>
<gene>
    <name evidence="9" type="ORF">CJ192_00320</name>
</gene>
<dbReference type="RefSeq" id="WP_102197330.1">
    <property type="nucleotide sequence ID" value="NZ_CAUPDS010000005.1"/>
</dbReference>
<evidence type="ECO:0000256" key="4">
    <source>
        <dbReference type="ARBA" id="ARBA00022984"/>
    </source>
</evidence>
<evidence type="ECO:0000256" key="5">
    <source>
        <dbReference type="ARBA" id="ARBA00023316"/>
    </source>
</evidence>